<gene>
    <name evidence="1" type="ORF">Amon02_000619500</name>
</gene>
<evidence type="ECO:0000313" key="1">
    <source>
        <dbReference type="EMBL" id="GME83475.1"/>
    </source>
</evidence>
<accession>A0ACB5T863</accession>
<comment type="caution">
    <text evidence="1">The sequence shown here is derived from an EMBL/GenBank/DDBJ whole genome shotgun (WGS) entry which is preliminary data.</text>
</comment>
<reference evidence="1" key="1">
    <citation type="submission" date="2023-04" db="EMBL/GenBank/DDBJ databases">
        <title>Ambrosiozyma monospora NBRC 10751.</title>
        <authorList>
            <person name="Ichikawa N."/>
            <person name="Sato H."/>
            <person name="Tonouchi N."/>
        </authorList>
    </citation>
    <scope>NUCLEOTIDE SEQUENCE</scope>
    <source>
        <strain evidence="1">NBRC 10751</strain>
    </source>
</reference>
<evidence type="ECO:0000313" key="2">
    <source>
        <dbReference type="Proteomes" id="UP001165064"/>
    </source>
</evidence>
<name>A0ACB5T863_AMBMO</name>
<proteinExistence type="predicted"/>
<keyword evidence="2" id="KW-1185">Reference proteome</keyword>
<dbReference type="Proteomes" id="UP001165064">
    <property type="component" value="Unassembled WGS sequence"/>
</dbReference>
<sequence>MDNISIGDELKDGFKPTDAWIKAGLNWLTDIEVFYKERASIEREYSEKLKNLCAKGFEKRAKVSTLLSVGENPTVTPGSLESATLVGWNEILTQTENISKERANFASLLDSQVIHSITDMQTKKTTMQHVKPWRPKDPNLRRAALIKPNINTPRDNMR</sequence>
<protein>
    <submittedName>
        <fullName evidence="1">Unnamed protein product</fullName>
    </submittedName>
</protein>
<organism evidence="1 2">
    <name type="scientific">Ambrosiozyma monospora</name>
    <name type="common">Yeast</name>
    <name type="synonym">Endomycopsis monosporus</name>
    <dbReference type="NCBI Taxonomy" id="43982"/>
    <lineage>
        <taxon>Eukaryota</taxon>
        <taxon>Fungi</taxon>
        <taxon>Dikarya</taxon>
        <taxon>Ascomycota</taxon>
        <taxon>Saccharomycotina</taxon>
        <taxon>Pichiomycetes</taxon>
        <taxon>Pichiales</taxon>
        <taxon>Pichiaceae</taxon>
        <taxon>Ambrosiozyma</taxon>
    </lineage>
</organism>
<dbReference type="EMBL" id="BSXS01004778">
    <property type="protein sequence ID" value="GME83475.1"/>
    <property type="molecule type" value="Genomic_DNA"/>
</dbReference>